<feature type="domain" description="RmlD-like substrate binding" evidence="1">
    <location>
        <begin position="4"/>
        <end position="283"/>
    </location>
</feature>
<dbReference type="CDD" id="cd05254">
    <property type="entry name" value="dTDP_HR_like_SDR_e"/>
    <property type="match status" value="1"/>
</dbReference>
<dbReference type="EMBL" id="UOEB01000199">
    <property type="protein sequence ID" value="VAV85049.1"/>
    <property type="molecule type" value="Genomic_DNA"/>
</dbReference>
<dbReference type="Pfam" id="PF04321">
    <property type="entry name" value="RmlD_sub_bind"/>
    <property type="match status" value="1"/>
</dbReference>
<dbReference type="InterPro" id="IPR029903">
    <property type="entry name" value="RmlD-like-bd"/>
</dbReference>
<name>A0A3B0QY75_9ZZZZ</name>
<dbReference type="InterPro" id="IPR005913">
    <property type="entry name" value="dTDP_dehydrorham_reduct"/>
</dbReference>
<dbReference type="SUPFAM" id="SSF51735">
    <property type="entry name" value="NAD(P)-binding Rossmann-fold domains"/>
    <property type="match status" value="1"/>
</dbReference>
<sequence length="285" mass="32898">MMVKVLVTGAKGQLGQTIQQLFGLQEGSVVFTYVSKKELDITNKKQVNSFFNQHKFDYCINCAAYTNVEEAEKTPEMAFKVNAEGVKYLAEGCVKNETTLIHISTDYVFDGKKKEPYTEEDAPNPINEYGKSKLLGEQYIQEILSDYFIFRTSWLYSKEFGHNFYKTIVKKIKEKQELRITTSQRGTPTNCVELSKIMFSLIETQQSNFGVYHFSALGEATWYDFALEIAKHFNYRSIYPTTSFKTNQSKAKRPLNSVLNNHKTQLIYPLIKHWRDTLNETLKGS</sequence>
<evidence type="ECO:0000259" key="1">
    <source>
        <dbReference type="Pfam" id="PF04321"/>
    </source>
</evidence>
<accession>A0A3B0QY75</accession>
<dbReference type="PANTHER" id="PTHR10491">
    <property type="entry name" value="DTDP-4-DEHYDRORHAMNOSE REDUCTASE"/>
    <property type="match status" value="1"/>
</dbReference>
<dbReference type="Gene3D" id="3.90.25.10">
    <property type="entry name" value="UDP-galactose 4-epimerase, domain 1"/>
    <property type="match status" value="1"/>
</dbReference>
<protein>
    <submittedName>
        <fullName evidence="2">dTDP-4-dehydrorhamnose reductase</fullName>
        <ecNumber evidence="2">1.1.1.133</ecNumber>
    </submittedName>
</protein>
<proteinExistence type="predicted"/>
<dbReference type="GO" id="GO:0005829">
    <property type="term" value="C:cytosol"/>
    <property type="evidence" value="ECO:0007669"/>
    <property type="project" value="TreeGrafter"/>
</dbReference>
<dbReference type="EC" id="1.1.1.133" evidence="2"/>
<dbReference type="NCBIfam" id="TIGR01214">
    <property type="entry name" value="rmlD"/>
    <property type="match status" value="1"/>
</dbReference>
<dbReference type="GO" id="GO:0008831">
    <property type="term" value="F:dTDP-4-dehydrorhamnose reductase activity"/>
    <property type="evidence" value="ECO:0007669"/>
    <property type="project" value="UniProtKB-EC"/>
</dbReference>
<dbReference type="AlphaFoldDB" id="A0A3B0QY75"/>
<reference evidence="2" key="1">
    <citation type="submission" date="2018-06" db="EMBL/GenBank/DDBJ databases">
        <authorList>
            <person name="Zhirakovskaya E."/>
        </authorList>
    </citation>
    <scope>NUCLEOTIDE SEQUENCE</scope>
</reference>
<organism evidence="2">
    <name type="scientific">hydrothermal vent metagenome</name>
    <dbReference type="NCBI Taxonomy" id="652676"/>
    <lineage>
        <taxon>unclassified sequences</taxon>
        <taxon>metagenomes</taxon>
        <taxon>ecological metagenomes</taxon>
    </lineage>
</organism>
<keyword evidence="2" id="KW-0560">Oxidoreductase</keyword>
<gene>
    <name evidence="2" type="ORF">MNBD_BACTEROID02-1516</name>
</gene>
<dbReference type="Gene3D" id="3.40.50.720">
    <property type="entry name" value="NAD(P)-binding Rossmann-like Domain"/>
    <property type="match status" value="1"/>
</dbReference>
<dbReference type="PANTHER" id="PTHR10491:SF4">
    <property type="entry name" value="METHIONINE ADENOSYLTRANSFERASE 2 SUBUNIT BETA"/>
    <property type="match status" value="1"/>
</dbReference>
<dbReference type="GO" id="GO:0019305">
    <property type="term" value="P:dTDP-rhamnose biosynthetic process"/>
    <property type="evidence" value="ECO:0007669"/>
    <property type="project" value="TreeGrafter"/>
</dbReference>
<dbReference type="InterPro" id="IPR036291">
    <property type="entry name" value="NAD(P)-bd_dom_sf"/>
</dbReference>
<evidence type="ECO:0000313" key="2">
    <source>
        <dbReference type="EMBL" id="VAV85049.1"/>
    </source>
</evidence>